<accession>A0A834FCB6</accession>
<feature type="region of interest" description="Disordered" evidence="1">
    <location>
        <begin position="1"/>
        <end position="34"/>
    </location>
</feature>
<proteinExistence type="predicted"/>
<evidence type="ECO:0000256" key="1">
    <source>
        <dbReference type="SAM" id="MobiDB-lite"/>
    </source>
</evidence>
<evidence type="ECO:0000313" key="3">
    <source>
        <dbReference type="Proteomes" id="UP000646548"/>
    </source>
</evidence>
<name>A0A834FCB6_ORYME</name>
<comment type="caution">
    <text evidence="2">The sequence shown here is derived from an EMBL/GenBank/DDBJ whole genome shotgun (WGS) entry which is preliminary data.</text>
</comment>
<gene>
    <name evidence="2" type="ORF">FQA47_011563</name>
</gene>
<protein>
    <submittedName>
        <fullName evidence="2">Uncharacterized protein</fullName>
    </submittedName>
</protein>
<dbReference type="AlphaFoldDB" id="A0A834FCB6"/>
<dbReference type="EMBL" id="WKFB01000268">
    <property type="protein sequence ID" value="KAF6728971.1"/>
    <property type="molecule type" value="Genomic_DNA"/>
</dbReference>
<sequence length="126" mass="13529">MEKKLRDDSVSDPAVAVRTPQERGAAAGDRPEPRIGRLLQECGAPGRNVAWTIGESECLRSIPVWTDDPGGAARGGPAAGALMNAIAALRNRQKGRKSRTETASAPLSSDLFVLLMKRRPELHFLS</sequence>
<reference evidence="2" key="1">
    <citation type="journal article" name="BMC Genomics">
        <title>Long-read sequencing and de novo genome assembly of marine medaka (Oryzias melastigma).</title>
        <authorList>
            <person name="Liang P."/>
            <person name="Saqib H.S.A."/>
            <person name="Ni X."/>
            <person name="Shen Y."/>
        </authorList>
    </citation>
    <scope>NUCLEOTIDE SEQUENCE</scope>
    <source>
        <strain evidence="2">Bigg-433</strain>
    </source>
</reference>
<evidence type="ECO:0000313" key="2">
    <source>
        <dbReference type="EMBL" id="KAF6728971.1"/>
    </source>
</evidence>
<dbReference type="Proteomes" id="UP000646548">
    <property type="component" value="Unassembled WGS sequence"/>
</dbReference>
<organism evidence="2 3">
    <name type="scientific">Oryzias melastigma</name>
    <name type="common">Marine medaka</name>
    <dbReference type="NCBI Taxonomy" id="30732"/>
    <lineage>
        <taxon>Eukaryota</taxon>
        <taxon>Metazoa</taxon>
        <taxon>Chordata</taxon>
        <taxon>Craniata</taxon>
        <taxon>Vertebrata</taxon>
        <taxon>Euteleostomi</taxon>
        <taxon>Actinopterygii</taxon>
        <taxon>Neopterygii</taxon>
        <taxon>Teleostei</taxon>
        <taxon>Neoteleostei</taxon>
        <taxon>Acanthomorphata</taxon>
        <taxon>Ovalentaria</taxon>
        <taxon>Atherinomorphae</taxon>
        <taxon>Beloniformes</taxon>
        <taxon>Adrianichthyidae</taxon>
        <taxon>Oryziinae</taxon>
        <taxon>Oryzias</taxon>
    </lineage>
</organism>